<gene>
    <name evidence="10" type="ORF">GIL414_LOCUS22669</name>
    <name evidence="9" type="ORF">KQP761_LOCUS31554</name>
</gene>
<evidence type="ECO:0000256" key="3">
    <source>
        <dbReference type="ARBA" id="ARBA00022692"/>
    </source>
</evidence>
<keyword evidence="6 7" id="KW-0472">Membrane</keyword>
<evidence type="ECO:0000256" key="2">
    <source>
        <dbReference type="ARBA" id="ARBA00022448"/>
    </source>
</evidence>
<comment type="caution">
    <text evidence="9">The sequence shown here is derived from an EMBL/GenBank/DDBJ whole genome shotgun (WGS) entry which is preliminary data.</text>
</comment>
<protein>
    <recommendedName>
        <fullName evidence="8">Amino acid permease/ SLC12A domain-containing protein</fullName>
    </recommendedName>
</protein>
<evidence type="ECO:0000259" key="8">
    <source>
        <dbReference type="Pfam" id="PF00324"/>
    </source>
</evidence>
<dbReference type="PANTHER" id="PTHR43341">
    <property type="entry name" value="AMINO ACID PERMEASE"/>
    <property type="match status" value="1"/>
</dbReference>
<keyword evidence="3 7" id="KW-0812">Transmembrane</keyword>
<dbReference type="OrthoDB" id="10041282at2759"/>
<feature type="domain" description="Amino acid permease/ SLC12A" evidence="8">
    <location>
        <begin position="2"/>
        <end position="83"/>
    </location>
</feature>
<comment type="subcellular location">
    <subcellularLocation>
        <location evidence="1">Membrane</location>
        <topology evidence="1">Multi-pass membrane protein</topology>
    </subcellularLocation>
</comment>
<dbReference type="GO" id="GO:0016020">
    <property type="term" value="C:membrane"/>
    <property type="evidence" value="ECO:0007669"/>
    <property type="project" value="UniProtKB-SubCell"/>
</dbReference>
<evidence type="ECO:0000256" key="5">
    <source>
        <dbReference type="ARBA" id="ARBA00022989"/>
    </source>
</evidence>
<evidence type="ECO:0000256" key="6">
    <source>
        <dbReference type="ARBA" id="ARBA00023136"/>
    </source>
</evidence>
<organism evidence="9 11">
    <name type="scientific">Rotaria magnacalcarata</name>
    <dbReference type="NCBI Taxonomy" id="392030"/>
    <lineage>
        <taxon>Eukaryota</taxon>
        <taxon>Metazoa</taxon>
        <taxon>Spiralia</taxon>
        <taxon>Gnathifera</taxon>
        <taxon>Rotifera</taxon>
        <taxon>Eurotatoria</taxon>
        <taxon>Bdelloidea</taxon>
        <taxon>Philodinida</taxon>
        <taxon>Philodinidae</taxon>
        <taxon>Rotaria</taxon>
    </lineage>
</organism>
<proteinExistence type="predicted"/>
<dbReference type="InterPro" id="IPR050524">
    <property type="entry name" value="APC_YAT"/>
</dbReference>
<sequence>MFRLAWKQQGHTLEELIFVAPFGIWGSVVGLALNILCLIAQFYIAVFPQNGQPNAEGFFQAYLAAPIVLLMYILWKILKRSPFMRPSTIDLKTGRRLIDTSQFIEEERAERMSWPLWKRFYYKLC</sequence>
<reference evidence="9" key="1">
    <citation type="submission" date="2021-02" db="EMBL/GenBank/DDBJ databases">
        <authorList>
            <person name="Nowell W R."/>
        </authorList>
    </citation>
    <scope>NUCLEOTIDE SEQUENCE</scope>
</reference>
<keyword evidence="4" id="KW-0029">Amino-acid transport</keyword>
<dbReference type="Proteomes" id="UP000663834">
    <property type="component" value="Unassembled WGS sequence"/>
</dbReference>
<dbReference type="Pfam" id="PF00324">
    <property type="entry name" value="AA_permease"/>
    <property type="match status" value="1"/>
</dbReference>
<accession>A0A816F719</accession>
<dbReference type="PANTHER" id="PTHR43341:SF1">
    <property type="entry name" value="GENERAL AMINO-ACID PERMEASE GAP1"/>
    <property type="match status" value="1"/>
</dbReference>
<dbReference type="Proteomes" id="UP000681720">
    <property type="component" value="Unassembled WGS sequence"/>
</dbReference>
<dbReference type="EMBL" id="CAJOBJ010023090">
    <property type="protein sequence ID" value="CAF4227177.1"/>
    <property type="molecule type" value="Genomic_DNA"/>
</dbReference>
<keyword evidence="5 7" id="KW-1133">Transmembrane helix</keyword>
<evidence type="ECO:0000313" key="11">
    <source>
        <dbReference type="Proteomes" id="UP000663834"/>
    </source>
</evidence>
<evidence type="ECO:0000313" key="9">
    <source>
        <dbReference type="EMBL" id="CAF1658618.1"/>
    </source>
</evidence>
<feature type="transmembrane region" description="Helical" evidence="7">
    <location>
        <begin position="16"/>
        <end position="45"/>
    </location>
</feature>
<evidence type="ECO:0000256" key="7">
    <source>
        <dbReference type="SAM" id="Phobius"/>
    </source>
</evidence>
<dbReference type="InterPro" id="IPR004841">
    <property type="entry name" value="AA-permease/SLC12A_dom"/>
</dbReference>
<dbReference type="AlphaFoldDB" id="A0A816F719"/>
<keyword evidence="2" id="KW-0813">Transport</keyword>
<evidence type="ECO:0000256" key="1">
    <source>
        <dbReference type="ARBA" id="ARBA00004141"/>
    </source>
</evidence>
<evidence type="ECO:0000256" key="4">
    <source>
        <dbReference type="ARBA" id="ARBA00022970"/>
    </source>
</evidence>
<feature type="transmembrane region" description="Helical" evidence="7">
    <location>
        <begin position="57"/>
        <end position="75"/>
    </location>
</feature>
<name>A0A816F719_9BILA</name>
<dbReference type="GO" id="GO:0015171">
    <property type="term" value="F:amino acid transmembrane transporter activity"/>
    <property type="evidence" value="ECO:0007669"/>
    <property type="project" value="TreeGrafter"/>
</dbReference>
<evidence type="ECO:0000313" key="10">
    <source>
        <dbReference type="EMBL" id="CAF4227177.1"/>
    </source>
</evidence>
<dbReference type="EMBL" id="CAJNOW010017551">
    <property type="protein sequence ID" value="CAF1658618.1"/>
    <property type="molecule type" value="Genomic_DNA"/>
</dbReference>